<evidence type="ECO:0000313" key="2">
    <source>
        <dbReference type="Proteomes" id="UP000777438"/>
    </source>
</evidence>
<organism evidence="1 2">
    <name type="scientific">Thelonectria olida</name>
    <dbReference type="NCBI Taxonomy" id="1576542"/>
    <lineage>
        <taxon>Eukaryota</taxon>
        <taxon>Fungi</taxon>
        <taxon>Dikarya</taxon>
        <taxon>Ascomycota</taxon>
        <taxon>Pezizomycotina</taxon>
        <taxon>Sordariomycetes</taxon>
        <taxon>Hypocreomycetidae</taxon>
        <taxon>Hypocreales</taxon>
        <taxon>Nectriaceae</taxon>
        <taxon>Thelonectria</taxon>
    </lineage>
</organism>
<keyword evidence="2" id="KW-1185">Reference proteome</keyword>
<name>A0A9P8VT74_9HYPO</name>
<dbReference type="OrthoDB" id="5095512at2759"/>
<sequence length="435" mass="49039">MQGVWHCAADRSFPSYPPLPQSNANATIKSFVQTFDHLPLIQDPDEIYKTVRPLPGATPIPFLDVFYDGISCELCEDETNRYICRGRTAIEDHRKKAHGEAPRQPGRKCSGSIGGIEGLVHAGLVRIQVPCQTLFRNSRCRYYMVDSRRGGHQSDTIRGMPYQEDNKASHGPICPSSGLRELIDLELARQGGEERVDASQEASVISLISPDVRHQSQWLQMAEWPRFLEPHKHELCHVAALICLPDLSIPHTQNITSNSDALLPILLGSLDRVIARARRSLKQGRLNIFDQHRLNSFIAGRSSQKPIIHNLREETYRKYGRVLQHLVCYVFRLAWQKTGPRLHYRLTDGQAIAMMEVVHIASELAQSNGDGLGLDQTEDLRKRLDDKCLVFMVTLLDHRLYGDIYDSIVVGFLAALGIRPHLLSGTEQKLYDAAD</sequence>
<protein>
    <submittedName>
        <fullName evidence="1">Uncharacterized protein</fullName>
    </submittedName>
</protein>
<proteinExistence type="predicted"/>
<dbReference type="EMBL" id="JAGPYM010000049">
    <property type="protein sequence ID" value="KAH6871894.1"/>
    <property type="molecule type" value="Genomic_DNA"/>
</dbReference>
<dbReference type="AlphaFoldDB" id="A0A9P8VT74"/>
<reference evidence="1 2" key="1">
    <citation type="journal article" date="2021" name="Nat. Commun.">
        <title>Genetic determinants of endophytism in the Arabidopsis root mycobiome.</title>
        <authorList>
            <person name="Mesny F."/>
            <person name="Miyauchi S."/>
            <person name="Thiergart T."/>
            <person name="Pickel B."/>
            <person name="Atanasova L."/>
            <person name="Karlsson M."/>
            <person name="Huettel B."/>
            <person name="Barry K.W."/>
            <person name="Haridas S."/>
            <person name="Chen C."/>
            <person name="Bauer D."/>
            <person name="Andreopoulos W."/>
            <person name="Pangilinan J."/>
            <person name="LaButti K."/>
            <person name="Riley R."/>
            <person name="Lipzen A."/>
            <person name="Clum A."/>
            <person name="Drula E."/>
            <person name="Henrissat B."/>
            <person name="Kohler A."/>
            <person name="Grigoriev I.V."/>
            <person name="Martin F.M."/>
            <person name="Hacquard S."/>
        </authorList>
    </citation>
    <scope>NUCLEOTIDE SEQUENCE [LARGE SCALE GENOMIC DNA]</scope>
    <source>
        <strain evidence="1 2">MPI-CAGE-CH-0241</strain>
    </source>
</reference>
<dbReference type="Proteomes" id="UP000777438">
    <property type="component" value="Unassembled WGS sequence"/>
</dbReference>
<gene>
    <name evidence="1" type="ORF">B0T10DRAFT_522706</name>
</gene>
<comment type="caution">
    <text evidence="1">The sequence shown here is derived from an EMBL/GenBank/DDBJ whole genome shotgun (WGS) entry which is preliminary data.</text>
</comment>
<accession>A0A9P8VT74</accession>
<feature type="non-terminal residue" evidence="1">
    <location>
        <position position="435"/>
    </location>
</feature>
<evidence type="ECO:0000313" key="1">
    <source>
        <dbReference type="EMBL" id="KAH6871894.1"/>
    </source>
</evidence>